<organism evidence="1 2">
    <name type="scientific">Aerosticca soli</name>
    <dbReference type="NCBI Taxonomy" id="2010829"/>
    <lineage>
        <taxon>Bacteria</taxon>
        <taxon>Pseudomonadati</taxon>
        <taxon>Pseudomonadota</taxon>
        <taxon>Gammaproteobacteria</taxon>
        <taxon>Lysobacterales</taxon>
        <taxon>Rhodanobacteraceae</taxon>
        <taxon>Aerosticca</taxon>
    </lineage>
</organism>
<accession>A0A2Z6E2R5</accession>
<dbReference type="InterPro" id="IPR009050">
    <property type="entry name" value="Globin-like_sf"/>
</dbReference>
<reference evidence="2" key="2">
    <citation type="submission" date="2018-06" db="EMBL/GenBank/DDBJ databases">
        <title>Genome sequence of Rhodanobacteraceae bacterium strain Dysh456.</title>
        <authorList>
            <person name="Fukui M."/>
        </authorList>
    </citation>
    <scope>NUCLEOTIDE SEQUENCE [LARGE SCALE GENOMIC DNA]</scope>
    <source>
        <strain evidence="2">Dysh456</strain>
    </source>
</reference>
<dbReference type="Proteomes" id="UP000270530">
    <property type="component" value="Chromosome"/>
</dbReference>
<dbReference type="EMBL" id="AP018560">
    <property type="protein sequence ID" value="BBD79355.1"/>
    <property type="molecule type" value="Genomic_DNA"/>
</dbReference>
<dbReference type="InterPro" id="IPR044399">
    <property type="entry name" value="Mb-like_M"/>
</dbReference>
<evidence type="ECO:0000313" key="2">
    <source>
        <dbReference type="Proteomes" id="UP000270530"/>
    </source>
</evidence>
<dbReference type="GO" id="GO:0020037">
    <property type="term" value="F:heme binding"/>
    <property type="evidence" value="ECO:0007669"/>
    <property type="project" value="InterPro"/>
</dbReference>
<dbReference type="GO" id="GO:0019825">
    <property type="term" value="F:oxygen binding"/>
    <property type="evidence" value="ECO:0007669"/>
    <property type="project" value="InterPro"/>
</dbReference>
<gene>
    <name evidence="1" type="ORF">ALSL_0689</name>
</gene>
<evidence type="ECO:0000313" key="1">
    <source>
        <dbReference type="EMBL" id="BBD79355.1"/>
    </source>
</evidence>
<dbReference type="SUPFAM" id="SSF46458">
    <property type="entry name" value="Globin-like"/>
    <property type="match status" value="1"/>
</dbReference>
<dbReference type="InterPro" id="IPR012292">
    <property type="entry name" value="Globin/Proto"/>
</dbReference>
<sequence>MARDTFDDLQMSYGRCLRNGRFIERFYEIFMASHPQVPALFANTDMGRQSLALRRGISAAISHAGGSMLAQRTMNEMAKVHSRSGRAPVPVALYPYWLESLLKAVAEHDPQCNDALLQRWRVAMERTIAYFVEHH</sequence>
<dbReference type="AlphaFoldDB" id="A0A2Z6E2R5"/>
<name>A0A2Z6E2R5_9GAMM</name>
<dbReference type="RefSeq" id="WP_126536435.1">
    <property type="nucleotide sequence ID" value="NZ_AP018560.1"/>
</dbReference>
<reference evidence="2" key="1">
    <citation type="submission" date="2018-04" db="EMBL/GenBank/DDBJ databases">
        <authorList>
            <person name="Watanabe M."/>
            <person name="Kojima H."/>
        </authorList>
    </citation>
    <scope>NUCLEOTIDE SEQUENCE [LARGE SCALE GENOMIC DNA]</scope>
    <source>
        <strain evidence="2">Dysh456</strain>
    </source>
</reference>
<dbReference type="KEGG" id="rbd:ALSL_0689"/>
<keyword evidence="2" id="KW-1185">Reference proteome</keyword>
<proteinExistence type="predicted"/>
<dbReference type="CDD" id="cd01040">
    <property type="entry name" value="Mb-like"/>
    <property type="match status" value="1"/>
</dbReference>
<protein>
    <submittedName>
        <fullName evidence="1">Coproporphyrinogen III oxidase and related Fe-S oxidoreductases</fullName>
    </submittedName>
</protein>
<dbReference type="OrthoDB" id="9024187at2"/>
<dbReference type="Gene3D" id="1.10.490.10">
    <property type="entry name" value="Globins"/>
    <property type="match status" value="1"/>
</dbReference>